<keyword evidence="2" id="KW-1185">Reference proteome</keyword>
<sequence length="104" mass="10886">MGRRRAGVKGILTDSRVMEEIWCFAESAQLNGHGLTAVSVWPGGSVINSCSVRQSIDGILNANQLAHARGRGYTFEAEPLDSASLAGSTTGGESPSARRNGPDV</sequence>
<organism evidence="1 2">
    <name type="scientific">Hyalomma asiaticum</name>
    <name type="common">Tick</name>
    <dbReference type="NCBI Taxonomy" id="266040"/>
    <lineage>
        <taxon>Eukaryota</taxon>
        <taxon>Metazoa</taxon>
        <taxon>Ecdysozoa</taxon>
        <taxon>Arthropoda</taxon>
        <taxon>Chelicerata</taxon>
        <taxon>Arachnida</taxon>
        <taxon>Acari</taxon>
        <taxon>Parasitiformes</taxon>
        <taxon>Ixodida</taxon>
        <taxon>Ixodoidea</taxon>
        <taxon>Ixodidae</taxon>
        <taxon>Hyalomminae</taxon>
        <taxon>Hyalomma</taxon>
    </lineage>
</organism>
<evidence type="ECO:0000313" key="1">
    <source>
        <dbReference type="EMBL" id="KAH6930131.1"/>
    </source>
</evidence>
<comment type="caution">
    <text evidence="1">The sequence shown here is derived from an EMBL/GenBank/DDBJ whole genome shotgun (WGS) entry which is preliminary data.</text>
</comment>
<gene>
    <name evidence="1" type="ORF">HPB50_010382</name>
</gene>
<dbReference type="EMBL" id="CM023485">
    <property type="protein sequence ID" value="KAH6930131.1"/>
    <property type="molecule type" value="Genomic_DNA"/>
</dbReference>
<name>A0ACB7S7W4_HYAAI</name>
<proteinExistence type="predicted"/>
<protein>
    <submittedName>
        <fullName evidence="1">Uncharacterized protein</fullName>
    </submittedName>
</protein>
<reference evidence="1" key="1">
    <citation type="submission" date="2020-05" db="EMBL/GenBank/DDBJ databases">
        <title>Large-scale comparative analyses of tick genomes elucidate their genetic diversity and vector capacities.</title>
        <authorList>
            <person name="Jia N."/>
            <person name="Wang J."/>
            <person name="Shi W."/>
            <person name="Du L."/>
            <person name="Sun Y."/>
            <person name="Zhan W."/>
            <person name="Jiang J."/>
            <person name="Wang Q."/>
            <person name="Zhang B."/>
            <person name="Ji P."/>
            <person name="Sakyi L.B."/>
            <person name="Cui X."/>
            <person name="Yuan T."/>
            <person name="Jiang B."/>
            <person name="Yang W."/>
            <person name="Lam T.T.-Y."/>
            <person name="Chang Q."/>
            <person name="Ding S."/>
            <person name="Wang X."/>
            <person name="Zhu J."/>
            <person name="Ruan X."/>
            <person name="Zhao L."/>
            <person name="Wei J."/>
            <person name="Que T."/>
            <person name="Du C."/>
            <person name="Cheng J."/>
            <person name="Dai P."/>
            <person name="Han X."/>
            <person name="Huang E."/>
            <person name="Gao Y."/>
            <person name="Liu J."/>
            <person name="Shao H."/>
            <person name="Ye R."/>
            <person name="Li L."/>
            <person name="Wei W."/>
            <person name="Wang X."/>
            <person name="Wang C."/>
            <person name="Yang T."/>
            <person name="Huo Q."/>
            <person name="Li W."/>
            <person name="Guo W."/>
            <person name="Chen H."/>
            <person name="Zhou L."/>
            <person name="Ni X."/>
            <person name="Tian J."/>
            <person name="Zhou Y."/>
            <person name="Sheng Y."/>
            <person name="Liu T."/>
            <person name="Pan Y."/>
            <person name="Xia L."/>
            <person name="Li J."/>
            <person name="Zhao F."/>
            <person name="Cao W."/>
        </authorList>
    </citation>
    <scope>NUCLEOTIDE SEQUENCE</scope>
    <source>
        <strain evidence="1">Hyas-2018</strain>
    </source>
</reference>
<evidence type="ECO:0000313" key="2">
    <source>
        <dbReference type="Proteomes" id="UP000821845"/>
    </source>
</evidence>
<dbReference type="Proteomes" id="UP000821845">
    <property type="component" value="Chromosome 5"/>
</dbReference>
<accession>A0ACB7S7W4</accession>